<dbReference type="Proteomes" id="UP000310200">
    <property type="component" value="Unassembled WGS sequence"/>
</dbReference>
<keyword evidence="2" id="KW-1185">Reference proteome</keyword>
<reference evidence="1 2" key="1">
    <citation type="journal article" date="2019" name="Philos. Trans. R. Soc. Lond., B, Biol. Sci.">
        <title>Ant behaviour and brain gene expression of defending hosts depend on the ecological success of the intruding social parasite.</title>
        <authorList>
            <person name="Kaur R."/>
            <person name="Stoldt M."/>
            <person name="Jongepier E."/>
            <person name="Feldmeyer B."/>
            <person name="Menzel F."/>
            <person name="Bornberg-Bauer E."/>
            <person name="Foitzik S."/>
        </authorList>
    </citation>
    <scope>NUCLEOTIDE SEQUENCE [LARGE SCALE GENOMIC DNA]</scope>
    <source>
        <tissue evidence="1">Whole body</tissue>
    </source>
</reference>
<accession>A0A4S2KE57</accession>
<organism evidence="1 2">
    <name type="scientific">Temnothorax longispinosus</name>
    <dbReference type="NCBI Taxonomy" id="300112"/>
    <lineage>
        <taxon>Eukaryota</taxon>
        <taxon>Metazoa</taxon>
        <taxon>Ecdysozoa</taxon>
        <taxon>Arthropoda</taxon>
        <taxon>Hexapoda</taxon>
        <taxon>Insecta</taxon>
        <taxon>Pterygota</taxon>
        <taxon>Neoptera</taxon>
        <taxon>Endopterygota</taxon>
        <taxon>Hymenoptera</taxon>
        <taxon>Apocrita</taxon>
        <taxon>Aculeata</taxon>
        <taxon>Formicoidea</taxon>
        <taxon>Formicidae</taxon>
        <taxon>Myrmicinae</taxon>
        <taxon>Temnothorax</taxon>
    </lineage>
</organism>
<gene>
    <name evidence="1" type="ORF">DBV15_03466</name>
</gene>
<comment type="caution">
    <text evidence="1">The sequence shown here is derived from an EMBL/GenBank/DDBJ whole genome shotgun (WGS) entry which is preliminary data.</text>
</comment>
<protein>
    <submittedName>
        <fullName evidence="1">Uncharacterized protein</fullName>
    </submittedName>
</protein>
<evidence type="ECO:0000313" key="2">
    <source>
        <dbReference type="Proteomes" id="UP000310200"/>
    </source>
</evidence>
<dbReference type="EMBL" id="QBLH01002723">
    <property type="protein sequence ID" value="TGZ47623.1"/>
    <property type="molecule type" value="Genomic_DNA"/>
</dbReference>
<sequence>MGLIIAVFSLVTDHRGLPHTIVRANNFARAITSYAVNSGINATTNGQLTLVNSHNHVFRKPPSRLGSLIPTQHLHLQIETRTAAIDMLSFTTIYFLNPISLVSSSYNETPAGGVLYVISHRARLGKVCRRCGDTFNPRRERQEPLR</sequence>
<proteinExistence type="predicted"/>
<dbReference type="AlphaFoldDB" id="A0A4S2KE57"/>
<name>A0A4S2KE57_9HYME</name>
<evidence type="ECO:0000313" key="1">
    <source>
        <dbReference type="EMBL" id="TGZ47623.1"/>
    </source>
</evidence>